<dbReference type="Pfam" id="PF00400">
    <property type="entry name" value="WD40"/>
    <property type="match status" value="4"/>
</dbReference>
<dbReference type="InterPro" id="IPR015943">
    <property type="entry name" value="WD40/YVTN_repeat-like_dom_sf"/>
</dbReference>
<dbReference type="SMART" id="SM00320">
    <property type="entry name" value="WD40"/>
    <property type="match status" value="7"/>
</dbReference>
<dbReference type="InterPro" id="IPR020472">
    <property type="entry name" value="WD40_PAC1"/>
</dbReference>
<dbReference type="Pfam" id="PF01546">
    <property type="entry name" value="Peptidase_M20"/>
    <property type="match status" value="1"/>
</dbReference>
<dbReference type="Gene3D" id="3.40.630.10">
    <property type="entry name" value="Zn peptidases"/>
    <property type="match status" value="1"/>
</dbReference>
<evidence type="ECO:0000256" key="7">
    <source>
        <dbReference type="PROSITE-ProRule" id="PRU00221"/>
    </source>
</evidence>
<dbReference type="InterPro" id="IPR001680">
    <property type="entry name" value="WD40_rpt"/>
</dbReference>
<dbReference type="SUPFAM" id="SSF50978">
    <property type="entry name" value="WD40 repeat-like"/>
    <property type="match status" value="1"/>
</dbReference>
<dbReference type="PROSITE" id="PS50082">
    <property type="entry name" value="WD_REPEATS_2"/>
    <property type="match status" value="2"/>
</dbReference>
<keyword evidence="6" id="KW-0378">Hydrolase</keyword>
<dbReference type="InterPro" id="IPR036322">
    <property type="entry name" value="WD40_repeat_dom_sf"/>
</dbReference>
<keyword evidence="5" id="KW-0677">Repeat</keyword>
<dbReference type="AlphaFoldDB" id="A0A9P6CAA8"/>
<name>A0A9P6CAA8_9AGAR</name>
<dbReference type="EMBL" id="MU151052">
    <property type="protein sequence ID" value="KAF9454810.1"/>
    <property type="molecule type" value="Genomic_DNA"/>
</dbReference>
<evidence type="ECO:0000259" key="8">
    <source>
        <dbReference type="Pfam" id="PF07687"/>
    </source>
</evidence>
<accession>A0A9P6CAA8</accession>
<dbReference type="PIRSF" id="PIRSF037237">
    <property type="entry name" value="Peptidase_WD_repeats_DUG2"/>
    <property type="match status" value="1"/>
</dbReference>
<dbReference type="Gene3D" id="3.30.70.360">
    <property type="match status" value="1"/>
</dbReference>
<dbReference type="PROSITE" id="PS50294">
    <property type="entry name" value="WD_REPEATS_REGION"/>
    <property type="match status" value="1"/>
</dbReference>
<evidence type="ECO:0000256" key="4">
    <source>
        <dbReference type="ARBA" id="ARBA00022723"/>
    </source>
</evidence>
<comment type="similarity">
    <text evidence="1">Belongs to the peptidase M20A family.</text>
</comment>
<protein>
    <submittedName>
        <fullName evidence="9">Glutathione degradosome</fullName>
    </submittedName>
</protein>
<dbReference type="OrthoDB" id="7832001at2759"/>
<evidence type="ECO:0000256" key="5">
    <source>
        <dbReference type="ARBA" id="ARBA00022737"/>
    </source>
</evidence>
<dbReference type="InterPro" id="IPR017149">
    <property type="entry name" value="GSH_degradosome_Dug2"/>
</dbReference>
<comment type="caution">
    <text evidence="9">The sequence shown here is derived from an EMBL/GenBank/DDBJ whole genome shotgun (WGS) entry which is preliminary data.</text>
</comment>
<organism evidence="9 10">
    <name type="scientific">Macrolepiota fuliginosa MF-IS2</name>
    <dbReference type="NCBI Taxonomy" id="1400762"/>
    <lineage>
        <taxon>Eukaryota</taxon>
        <taxon>Fungi</taxon>
        <taxon>Dikarya</taxon>
        <taxon>Basidiomycota</taxon>
        <taxon>Agaricomycotina</taxon>
        <taxon>Agaricomycetes</taxon>
        <taxon>Agaricomycetidae</taxon>
        <taxon>Agaricales</taxon>
        <taxon>Agaricineae</taxon>
        <taxon>Agaricaceae</taxon>
        <taxon>Macrolepiota</taxon>
    </lineage>
</organism>
<dbReference type="PRINTS" id="PR00320">
    <property type="entry name" value="GPROTEINBRPT"/>
</dbReference>
<evidence type="ECO:0000313" key="10">
    <source>
        <dbReference type="Proteomes" id="UP000807342"/>
    </source>
</evidence>
<keyword evidence="4" id="KW-0479">Metal-binding</keyword>
<keyword evidence="10" id="KW-1185">Reference proteome</keyword>
<keyword evidence="2 7" id="KW-0853">WD repeat</keyword>
<dbReference type="GO" id="GO:0006508">
    <property type="term" value="P:proteolysis"/>
    <property type="evidence" value="ECO:0007669"/>
    <property type="project" value="UniProtKB-KW"/>
</dbReference>
<dbReference type="PANTHER" id="PTHR43270">
    <property type="entry name" value="BETA-ALA-HIS DIPEPTIDASE"/>
    <property type="match status" value="1"/>
</dbReference>
<evidence type="ECO:0000256" key="6">
    <source>
        <dbReference type="ARBA" id="ARBA00022801"/>
    </source>
</evidence>
<dbReference type="GO" id="GO:0006751">
    <property type="term" value="P:glutathione catabolic process"/>
    <property type="evidence" value="ECO:0007669"/>
    <property type="project" value="InterPro"/>
</dbReference>
<dbReference type="SUPFAM" id="SSF55031">
    <property type="entry name" value="Bacterial exopeptidase dimerisation domain"/>
    <property type="match status" value="1"/>
</dbReference>
<proteinExistence type="inferred from homology"/>
<dbReference type="SUPFAM" id="SSF53187">
    <property type="entry name" value="Zn-dependent exopeptidases"/>
    <property type="match status" value="1"/>
</dbReference>
<gene>
    <name evidence="9" type="ORF">P691DRAFT_804166</name>
</gene>
<dbReference type="InterPro" id="IPR011650">
    <property type="entry name" value="Peptidase_M20_dimer"/>
</dbReference>
<feature type="repeat" description="WD" evidence="7">
    <location>
        <begin position="72"/>
        <end position="113"/>
    </location>
</feature>
<feature type="domain" description="Peptidase M20 dimerisation" evidence="8">
    <location>
        <begin position="610"/>
        <end position="751"/>
    </location>
</feature>
<evidence type="ECO:0000256" key="3">
    <source>
        <dbReference type="ARBA" id="ARBA00022670"/>
    </source>
</evidence>
<dbReference type="InterPro" id="IPR051458">
    <property type="entry name" value="Cyt/Met_Dipeptidase"/>
</dbReference>
<dbReference type="Pfam" id="PF07687">
    <property type="entry name" value="M20_dimer"/>
    <property type="match status" value="1"/>
</dbReference>
<evidence type="ECO:0000313" key="9">
    <source>
        <dbReference type="EMBL" id="KAF9454810.1"/>
    </source>
</evidence>
<sequence length="866" mass="94779">MASALAPPPVPHPSLSRNLQSGFSTPLLIHSLQESKSSVLSLAATDDYIFSGSQNRDILVWDKKTFTHKDTLRGHTGSVLALEYAREKAWLFSSGADSTIRVWCTKTLTALYVVDPYLENGAGDLFSLAWSPTLQTIFVGCKNTSLQWFNFRHTISPTGSSSSLQDTLISGCTSPNLAGLRKAHKFFDSYPQHERKPADIHARNGSAHQGRDSPDSDQCSDVPVPQAFFSIPASNVIDPAHWGYIHCMAIIDDENGVRLATGSGDEYVKLWNCSGQVPSLIHEFYCGQGAILSLVSRGETIAAGCQDGYVKVLDLETKTSVRTIIVQEGVDILSLSIFNGDLYTCSANGCVKRWSASFDCTASWKAHDGIALSSIITKRNGHGVCLVTGGSDSNIKVWEVTAAKNKQEPPVKDVYTGQPALDDPITETLIYALSKFVAIPSVSSQPAHKEDCRQAAIWLKKCLAQLGAQATLLPTGEGNNPIVFGTFEGTKGEKPRPRILFYGHYDIIPAPPEGWSSDPFTLTGRNGYLYGRGVTDDKGPITAVACAAADLLARRALGVDLVFLIEGEEEVGSVGFGETVRRHKDVIGHIDEILVSNSTWIAEDRPCLTYGLRGVVHCNLIISNKMPDLHSGIEGGAIVEPMVDMVKLLATLTDRHGHIQIPSFYDKVRAPTEEEEELYKLLSEVTQKSASLLRSRWREPSLTMHNIEISGPKNPTVIPSTVKAQISLRIVPDQDLDTIVHSLVDYLKTTFDEFGTPNKLQIDVEHTADWWLGELDDPYFKALENAVKEEWGVEPLRIREGGSIPSVPWLEKEFKCHALHLPMGQSSDQAHLPNERISLVNLQKGKAVVENFLLAIANEKFASGAS</sequence>
<dbReference type="GO" id="GO:0008233">
    <property type="term" value="F:peptidase activity"/>
    <property type="evidence" value="ECO:0007669"/>
    <property type="project" value="UniProtKB-KW"/>
</dbReference>
<keyword evidence="3" id="KW-0645">Protease</keyword>
<evidence type="ECO:0000256" key="2">
    <source>
        <dbReference type="ARBA" id="ARBA00022574"/>
    </source>
</evidence>
<dbReference type="PANTHER" id="PTHR43270:SF8">
    <property type="entry name" value="DI- AND TRIPEPTIDASE DUG2-RELATED"/>
    <property type="match status" value="1"/>
</dbReference>
<dbReference type="InterPro" id="IPR002933">
    <property type="entry name" value="Peptidase_M20"/>
</dbReference>
<evidence type="ECO:0000256" key="1">
    <source>
        <dbReference type="ARBA" id="ARBA00006247"/>
    </source>
</evidence>
<dbReference type="InterPro" id="IPR036264">
    <property type="entry name" value="Bact_exopeptidase_dim_dom"/>
</dbReference>
<dbReference type="Gene3D" id="2.130.10.10">
    <property type="entry name" value="YVTN repeat-like/Quinoprotein amine dehydrogenase"/>
    <property type="match status" value="2"/>
</dbReference>
<reference evidence="9" key="1">
    <citation type="submission" date="2020-11" db="EMBL/GenBank/DDBJ databases">
        <authorList>
            <consortium name="DOE Joint Genome Institute"/>
            <person name="Ahrendt S."/>
            <person name="Riley R."/>
            <person name="Andreopoulos W."/>
            <person name="Labutti K."/>
            <person name="Pangilinan J."/>
            <person name="Ruiz-Duenas F.J."/>
            <person name="Barrasa J.M."/>
            <person name="Sanchez-Garcia M."/>
            <person name="Camarero S."/>
            <person name="Miyauchi S."/>
            <person name="Serrano A."/>
            <person name="Linde D."/>
            <person name="Babiker R."/>
            <person name="Drula E."/>
            <person name="Ayuso-Fernandez I."/>
            <person name="Pacheco R."/>
            <person name="Padilla G."/>
            <person name="Ferreira P."/>
            <person name="Barriuso J."/>
            <person name="Kellner H."/>
            <person name="Castanera R."/>
            <person name="Alfaro M."/>
            <person name="Ramirez L."/>
            <person name="Pisabarro A.G."/>
            <person name="Kuo A."/>
            <person name="Tritt A."/>
            <person name="Lipzen A."/>
            <person name="He G."/>
            <person name="Yan M."/>
            <person name="Ng V."/>
            <person name="Cullen D."/>
            <person name="Martin F."/>
            <person name="Rosso M.-N."/>
            <person name="Henrissat B."/>
            <person name="Hibbett D."/>
            <person name="Martinez A.T."/>
            <person name="Grigoriev I.V."/>
        </authorList>
    </citation>
    <scope>NUCLEOTIDE SEQUENCE</scope>
    <source>
        <strain evidence="9">MF-IS2</strain>
    </source>
</reference>
<dbReference type="GO" id="GO:0046872">
    <property type="term" value="F:metal ion binding"/>
    <property type="evidence" value="ECO:0007669"/>
    <property type="project" value="UniProtKB-KW"/>
</dbReference>
<dbReference type="Proteomes" id="UP000807342">
    <property type="component" value="Unassembled WGS sequence"/>
</dbReference>
<feature type="repeat" description="WD" evidence="7">
    <location>
        <begin position="386"/>
        <end position="408"/>
    </location>
</feature>